<evidence type="ECO:0000256" key="6">
    <source>
        <dbReference type="ARBA" id="ARBA00023125"/>
    </source>
</evidence>
<dbReference type="PANTHER" id="PTHR30455">
    <property type="entry name" value="TRANSCRIPTIONAL REPRESSOR NRDR"/>
    <property type="match status" value="1"/>
</dbReference>
<evidence type="ECO:0000256" key="4">
    <source>
        <dbReference type="ARBA" id="ARBA00022840"/>
    </source>
</evidence>
<dbReference type="GO" id="GO:0003677">
    <property type="term" value="F:DNA binding"/>
    <property type="evidence" value="ECO:0007669"/>
    <property type="project" value="UniProtKB-KW"/>
</dbReference>
<dbReference type="Pfam" id="PF22811">
    <property type="entry name" value="Zn_ribbon_NrdR"/>
    <property type="match status" value="1"/>
</dbReference>
<dbReference type="InterPro" id="IPR005144">
    <property type="entry name" value="ATP-cone_dom"/>
</dbReference>
<gene>
    <name evidence="8 10" type="primary">nrdR</name>
    <name evidence="10" type="ORF">FF011L_16920</name>
</gene>
<dbReference type="Pfam" id="PF03477">
    <property type="entry name" value="ATP-cone"/>
    <property type="match status" value="1"/>
</dbReference>
<dbReference type="NCBIfam" id="TIGR00244">
    <property type="entry name" value="transcriptional regulator NrdR"/>
    <property type="match status" value="1"/>
</dbReference>
<keyword evidence="11" id="KW-1185">Reference proteome</keyword>
<name>A0A517MDS8_9BACT</name>
<proteinExistence type="inferred from homology"/>
<evidence type="ECO:0000256" key="8">
    <source>
        <dbReference type="HAMAP-Rule" id="MF_00440"/>
    </source>
</evidence>
<evidence type="ECO:0000259" key="9">
    <source>
        <dbReference type="PROSITE" id="PS51161"/>
    </source>
</evidence>
<dbReference type="GO" id="GO:0045892">
    <property type="term" value="P:negative regulation of DNA-templated transcription"/>
    <property type="evidence" value="ECO:0007669"/>
    <property type="project" value="UniProtKB-UniRule"/>
</dbReference>
<accession>A0A517MDS8</accession>
<dbReference type="HAMAP" id="MF_00440">
    <property type="entry name" value="NrdR"/>
    <property type="match status" value="1"/>
</dbReference>
<keyword evidence="8" id="KW-0862">Zinc</keyword>
<dbReference type="EMBL" id="CP036262">
    <property type="protein sequence ID" value="QDS92937.1"/>
    <property type="molecule type" value="Genomic_DNA"/>
</dbReference>
<dbReference type="OrthoDB" id="9807461at2"/>
<evidence type="ECO:0000313" key="10">
    <source>
        <dbReference type="EMBL" id="QDS92937.1"/>
    </source>
</evidence>
<evidence type="ECO:0000256" key="7">
    <source>
        <dbReference type="ARBA" id="ARBA00023163"/>
    </source>
</evidence>
<dbReference type="GO" id="GO:0008270">
    <property type="term" value="F:zinc ion binding"/>
    <property type="evidence" value="ECO:0007669"/>
    <property type="project" value="UniProtKB-UniRule"/>
</dbReference>
<dbReference type="Proteomes" id="UP000320672">
    <property type="component" value="Chromosome"/>
</dbReference>
<keyword evidence="7 8" id="KW-0804">Transcription</keyword>
<dbReference type="GO" id="GO:0005524">
    <property type="term" value="F:ATP binding"/>
    <property type="evidence" value="ECO:0007669"/>
    <property type="project" value="UniProtKB-UniRule"/>
</dbReference>
<evidence type="ECO:0000256" key="3">
    <source>
        <dbReference type="ARBA" id="ARBA00022771"/>
    </source>
</evidence>
<evidence type="ECO:0000256" key="5">
    <source>
        <dbReference type="ARBA" id="ARBA00023015"/>
    </source>
</evidence>
<keyword evidence="1 8" id="KW-0678">Repressor</keyword>
<keyword evidence="4 8" id="KW-0067">ATP-binding</keyword>
<sequence>MRCPFCKRDNDRVIDTRAMEDGFMIRRRRSCGSCHRRFTTYERLEELSLRVVKRDESRQPFDREKIRRGIERACWKRPVSTERIELVVEEIESEVLLRNSQEILCQEIGEITLRRLRPIDEVAYVRFASVYRDFANVQDFFRAIESIHG</sequence>
<keyword evidence="2 8" id="KW-0547">Nucleotide-binding</keyword>
<dbReference type="PROSITE" id="PS51161">
    <property type="entry name" value="ATP_CONE"/>
    <property type="match status" value="1"/>
</dbReference>
<feature type="zinc finger region" evidence="8">
    <location>
        <begin position="3"/>
        <end position="34"/>
    </location>
</feature>
<keyword evidence="8" id="KW-0479">Metal-binding</keyword>
<reference evidence="10 11" key="1">
    <citation type="submission" date="2019-02" db="EMBL/GenBank/DDBJ databases">
        <title>Deep-cultivation of Planctomycetes and their phenomic and genomic characterization uncovers novel biology.</title>
        <authorList>
            <person name="Wiegand S."/>
            <person name="Jogler M."/>
            <person name="Boedeker C."/>
            <person name="Pinto D."/>
            <person name="Vollmers J."/>
            <person name="Rivas-Marin E."/>
            <person name="Kohn T."/>
            <person name="Peeters S.H."/>
            <person name="Heuer A."/>
            <person name="Rast P."/>
            <person name="Oberbeckmann S."/>
            <person name="Bunk B."/>
            <person name="Jeske O."/>
            <person name="Meyerdierks A."/>
            <person name="Storesund J.E."/>
            <person name="Kallscheuer N."/>
            <person name="Luecker S."/>
            <person name="Lage O.M."/>
            <person name="Pohl T."/>
            <person name="Merkel B.J."/>
            <person name="Hornburger P."/>
            <person name="Mueller R.-W."/>
            <person name="Bruemmer F."/>
            <person name="Labrenz M."/>
            <person name="Spormann A.M."/>
            <person name="Op den Camp H."/>
            <person name="Overmann J."/>
            <person name="Amann R."/>
            <person name="Jetten M.S.M."/>
            <person name="Mascher T."/>
            <person name="Medema M.H."/>
            <person name="Devos D.P."/>
            <person name="Kaster A.-K."/>
            <person name="Ovreas L."/>
            <person name="Rohde M."/>
            <person name="Galperin M.Y."/>
            <person name="Jogler C."/>
        </authorList>
    </citation>
    <scope>NUCLEOTIDE SEQUENCE [LARGE SCALE GENOMIC DNA]</scope>
    <source>
        <strain evidence="10 11">FF011L</strain>
    </source>
</reference>
<dbReference type="PANTHER" id="PTHR30455:SF2">
    <property type="entry name" value="TRANSCRIPTIONAL REPRESSOR NRDR"/>
    <property type="match status" value="1"/>
</dbReference>
<dbReference type="RefSeq" id="WP_145351108.1">
    <property type="nucleotide sequence ID" value="NZ_CP036262.1"/>
</dbReference>
<dbReference type="InterPro" id="IPR003796">
    <property type="entry name" value="RNR_NrdR-like"/>
</dbReference>
<comment type="similarity">
    <text evidence="8">Belongs to the NrdR family.</text>
</comment>
<dbReference type="KEGG" id="rml:FF011L_16920"/>
<keyword evidence="3 8" id="KW-0863">Zinc-finger</keyword>
<keyword evidence="6 8" id="KW-0238">DNA-binding</keyword>
<protein>
    <recommendedName>
        <fullName evidence="8">Transcriptional repressor NrdR</fullName>
    </recommendedName>
</protein>
<comment type="cofactor">
    <cofactor evidence="8">
        <name>Zn(2+)</name>
        <dbReference type="ChEBI" id="CHEBI:29105"/>
    </cofactor>
    <text evidence="8">Binds 1 zinc ion.</text>
</comment>
<comment type="function">
    <text evidence="8">Negatively regulates transcription of bacterial ribonucleotide reductase nrd genes and operons by binding to NrdR-boxes.</text>
</comment>
<dbReference type="InterPro" id="IPR055173">
    <property type="entry name" value="NrdR-like_N"/>
</dbReference>
<organism evidence="10 11">
    <name type="scientific">Roseimaritima multifibrata</name>
    <dbReference type="NCBI Taxonomy" id="1930274"/>
    <lineage>
        <taxon>Bacteria</taxon>
        <taxon>Pseudomonadati</taxon>
        <taxon>Planctomycetota</taxon>
        <taxon>Planctomycetia</taxon>
        <taxon>Pirellulales</taxon>
        <taxon>Pirellulaceae</taxon>
        <taxon>Roseimaritima</taxon>
    </lineage>
</organism>
<keyword evidence="5 8" id="KW-0805">Transcription regulation</keyword>
<evidence type="ECO:0000256" key="1">
    <source>
        <dbReference type="ARBA" id="ARBA00022491"/>
    </source>
</evidence>
<feature type="domain" description="ATP-cone" evidence="9">
    <location>
        <begin position="49"/>
        <end position="139"/>
    </location>
</feature>
<dbReference type="AlphaFoldDB" id="A0A517MDS8"/>
<evidence type="ECO:0000256" key="2">
    <source>
        <dbReference type="ARBA" id="ARBA00022741"/>
    </source>
</evidence>
<evidence type="ECO:0000313" key="11">
    <source>
        <dbReference type="Proteomes" id="UP000320672"/>
    </source>
</evidence>